<dbReference type="RefSeq" id="WP_173274060.1">
    <property type="nucleotide sequence ID" value="NZ_AP021889.1"/>
</dbReference>
<accession>A0A6F8PY44</accession>
<dbReference type="EMBL" id="AP021889">
    <property type="protein sequence ID" value="BBP46967.1"/>
    <property type="molecule type" value="Genomic_DNA"/>
</dbReference>
<dbReference type="InterPro" id="IPR003660">
    <property type="entry name" value="HAMP_dom"/>
</dbReference>
<evidence type="ECO:0000313" key="11">
    <source>
        <dbReference type="Proteomes" id="UP000501726"/>
    </source>
</evidence>
<evidence type="ECO:0008006" key="12">
    <source>
        <dbReference type="Google" id="ProtNLM"/>
    </source>
</evidence>
<keyword evidence="11" id="KW-1185">Reference proteome</keyword>
<dbReference type="InterPro" id="IPR004089">
    <property type="entry name" value="MCPsignal_dom"/>
</dbReference>
<feature type="domain" description="HAMP" evidence="9">
    <location>
        <begin position="409"/>
        <end position="462"/>
    </location>
</feature>
<feature type="compositionally biased region" description="Low complexity" evidence="7">
    <location>
        <begin position="686"/>
        <end position="703"/>
    </location>
</feature>
<keyword evidence="6" id="KW-0175">Coiled coil</keyword>
<evidence type="ECO:0000256" key="3">
    <source>
        <dbReference type="ARBA" id="ARBA00023224"/>
    </source>
</evidence>
<dbReference type="AlphaFoldDB" id="A0A6F8PY44"/>
<evidence type="ECO:0000313" key="10">
    <source>
        <dbReference type="EMBL" id="BBP46967.1"/>
    </source>
</evidence>
<evidence type="ECO:0000256" key="4">
    <source>
        <dbReference type="ARBA" id="ARBA00029447"/>
    </source>
</evidence>
<sequence length="889" mass="97712">MRLLPKLTISFLLIGLIPLLIFAAIATQQADHGLKTLAEQQLASIRDNKKASIERYFESVRREVMTLADTQVILQAMFYLPNQLKTYQALAANLSDAQRQTLRQQLIAKLQTELNNHNQTAELQGYIQSLDNTALLMQQDYILDNPNKPENRWQLNKGRSASAYHAIHASMQPVVHKFIHNAHFSDLYLLDQDSGRVLYSVNKKFDFGANLQDLAWQHSGLAKAWRKGQTLQAEQTGFIDFSHSLASGDAPVAFMVVPVVFEQKAIGLLVVEFNYQQLNAIMSDRSGMSASSDTFIIGADGLMRTDSSRDPEHSVLHSFDPTSNMAPEHHAYALALQNQHGIQAGTSFKNAHMLSAFTPVKIEDTDWVLIAEMSTEEAFESSSALQQLSLWMLAIGLILISSSAILVARSISRPIHQLVESMKKVQQSSDFSLRHPVQGKDEIAEAAHAFNQLLLSLDHAFKEIRQVMHAMREGHFQLRVTSNLQGDLQHLKEDINGSAQSVEQTMQALSKVMLGIADGDFSVRLDERVQGELKQQVDQAMQQMDIAIHTISEAMEFAAKGVFSHRVTGQLKGDMVQLKTSVNQSLEEIQNAIDEITQAAQAMAHGDLTQMINGRYAGELQELQDALNSSMHHLANMVQTIRQASNTVSHGANEISAGSHDLKQRTEEQRESLVQTAESIAQMTHSVQSNSQSAQSASQLAENAKQKTAQGVEIMQQTMTAMSDIEAASTEIREIISLIDSVAFQTNLLALNAAVEAARAGEAGRGFAVVAGEVRNLAGRSADAANQIKQLINNTVEHIHGGTKLVNQSNASLQEINQAIESVNDVVAQISRATAEQSDGIHQVNHVIRNMDSTTNNNAQLVTLLSDHAADVDQQAADLAATVADFKVK</sequence>
<dbReference type="GO" id="GO:0005886">
    <property type="term" value="C:plasma membrane"/>
    <property type="evidence" value="ECO:0007669"/>
    <property type="project" value="TreeGrafter"/>
</dbReference>
<dbReference type="PROSITE" id="PS50885">
    <property type="entry name" value="HAMP"/>
    <property type="match status" value="3"/>
</dbReference>
<dbReference type="GO" id="GO:0004888">
    <property type="term" value="F:transmembrane signaling receptor activity"/>
    <property type="evidence" value="ECO:0007669"/>
    <property type="project" value="TreeGrafter"/>
</dbReference>
<feature type="compositionally biased region" description="Basic and acidic residues" evidence="7">
    <location>
        <begin position="660"/>
        <end position="671"/>
    </location>
</feature>
<feature type="domain" description="HAMP" evidence="9">
    <location>
        <begin position="587"/>
        <end position="639"/>
    </location>
</feature>
<dbReference type="SMART" id="SM00283">
    <property type="entry name" value="MA"/>
    <property type="match status" value="1"/>
</dbReference>
<comment type="similarity">
    <text evidence="4">Belongs to the methyl-accepting chemotaxis (MCP) protein family.</text>
</comment>
<evidence type="ECO:0000256" key="2">
    <source>
        <dbReference type="ARBA" id="ARBA00022481"/>
    </source>
</evidence>
<dbReference type="SUPFAM" id="SSF158472">
    <property type="entry name" value="HAMP domain-like"/>
    <property type="match status" value="1"/>
</dbReference>
<dbReference type="InterPro" id="IPR051310">
    <property type="entry name" value="MCP_chemotaxis"/>
</dbReference>
<feature type="domain" description="Methyl-accepting transducer" evidence="8">
    <location>
        <begin position="644"/>
        <end position="873"/>
    </location>
</feature>
<feature type="coiled-coil region" evidence="6">
    <location>
        <begin position="575"/>
        <end position="602"/>
    </location>
</feature>
<dbReference type="GO" id="GO:0007165">
    <property type="term" value="P:signal transduction"/>
    <property type="evidence" value="ECO:0007669"/>
    <property type="project" value="UniProtKB-KW"/>
</dbReference>
<proteinExistence type="inferred from homology"/>
<dbReference type="PANTHER" id="PTHR43531">
    <property type="entry name" value="PROTEIN ICFG"/>
    <property type="match status" value="1"/>
</dbReference>
<evidence type="ECO:0000259" key="8">
    <source>
        <dbReference type="PROSITE" id="PS50111"/>
    </source>
</evidence>
<dbReference type="Gene3D" id="1.10.287.950">
    <property type="entry name" value="Methyl-accepting chemotaxis protein"/>
    <property type="match status" value="1"/>
</dbReference>
<name>A0A6F8PY44_9GAMM</name>
<evidence type="ECO:0000256" key="6">
    <source>
        <dbReference type="SAM" id="Coils"/>
    </source>
</evidence>
<dbReference type="PROSITE" id="PS50111">
    <property type="entry name" value="CHEMOTAXIS_TRANSDUC_2"/>
    <property type="match status" value="1"/>
</dbReference>
<feature type="domain" description="HAMP" evidence="9">
    <location>
        <begin position="463"/>
        <end position="507"/>
    </location>
</feature>
<comment type="subcellular location">
    <subcellularLocation>
        <location evidence="1">Membrane</location>
    </subcellularLocation>
</comment>
<dbReference type="FunFam" id="1.10.287.950:FF:000001">
    <property type="entry name" value="Methyl-accepting chemotaxis sensory transducer"/>
    <property type="match status" value="1"/>
</dbReference>
<feature type="compositionally biased region" description="Polar residues" evidence="7">
    <location>
        <begin position="672"/>
        <end position="685"/>
    </location>
</feature>
<feature type="region of interest" description="Disordered" evidence="7">
    <location>
        <begin position="646"/>
        <end position="704"/>
    </location>
</feature>
<dbReference type="Pfam" id="PF00672">
    <property type="entry name" value="HAMP"/>
    <property type="match status" value="1"/>
</dbReference>
<dbReference type="SUPFAM" id="SSF58104">
    <property type="entry name" value="Methyl-accepting chemotaxis protein (MCP) signaling domain"/>
    <property type="match status" value="2"/>
</dbReference>
<keyword evidence="2" id="KW-0488">Methylation</keyword>
<evidence type="ECO:0000256" key="7">
    <source>
        <dbReference type="SAM" id="MobiDB-lite"/>
    </source>
</evidence>
<dbReference type="CDD" id="cd06225">
    <property type="entry name" value="HAMP"/>
    <property type="match status" value="2"/>
</dbReference>
<reference evidence="11" key="1">
    <citation type="submission" date="2019-11" db="EMBL/GenBank/DDBJ databases">
        <title>Isolation and characterization of two novel species in the genus Thiomicrorhabdus.</title>
        <authorList>
            <person name="Mochizuki J."/>
            <person name="Kojima H."/>
            <person name="Fukui M."/>
        </authorList>
    </citation>
    <scope>NUCLEOTIDE SEQUENCE [LARGE SCALE GENOMIC DNA]</scope>
    <source>
        <strain evidence="11">aks77</strain>
    </source>
</reference>
<dbReference type="GO" id="GO:0006935">
    <property type="term" value="P:chemotaxis"/>
    <property type="evidence" value="ECO:0007669"/>
    <property type="project" value="TreeGrafter"/>
</dbReference>
<dbReference type="SMART" id="SM00304">
    <property type="entry name" value="HAMP"/>
    <property type="match status" value="3"/>
</dbReference>
<dbReference type="CDD" id="cd11386">
    <property type="entry name" value="MCP_signal"/>
    <property type="match status" value="1"/>
</dbReference>
<evidence type="ECO:0000256" key="5">
    <source>
        <dbReference type="PROSITE-ProRule" id="PRU00284"/>
    </source>
</evidence>
<keyword evidence="3 5" id="KW-0807">Transducer</keyword>
<dbReference type="Pfam" id="PF00015">
    <property type="entry name" value="MCPsignal"/>
    <property type="match status" value="1"/>
</dbReference>
<gene>
    <name evidence="10" type="ORF">THMIRHAS_23400</name>
</gene>
<protein>
    <recommendedName>
        <fullName evidence="12">Methyl-accepting chemotaxis protein</fullName>
    </recommendedName>
</protein>
<organism evidence="10 11">
    <name type="scientific">Thiosulfatimonas sediminis</name>
    <dbReference type="NCBI Taxonomy" id="2675054"/>
    <lineage>
        <taxon>Bacteria</taxon>
        <taxon>Pseudomonadati</taxon>
        <taxon>Pseudomonadota</taxon>
        <taxon>Gammaproteobacteria</taxon>
        <taxon>Thiotrichales</taxon>
        <taxon>Piscirickettsiaceae</taxon>
        <taxon>Thiosulfatimonas</taxon>
    </lineage>
</organism>
<dbReference type="PANTHER" id="PTHR43531:SF14">
    <property type="entry name" value="METHYL-ACCEPTING CHEMOTAXIS PROTEIN I-RELATED"/>
    <property type="match status" value="1"/>
</dbReference>
<evidence type="ECO:0000259" key="9">
    <source>
        <dbReference type="PROSITE" id="PS50885"/>
    </source>
</evidence>
<evidence type="ECO:0000256" key="1">
    <source>
        <dbReference type="ARBA" id="ARBA00004370"/>
    </source>
</evidence>
<dbReference type="Pfam" id="PF18947">
    <property type="entry name" value="HAMP_2"/>
    <property type="match status" value="1"/>
</dbReference>
<dbReference type="KEGG" id="tse:THMIRHAS_23400"/>
<dbReference type="Proteomes" id="UP000501726">
    <property type="component" value="Chromosome"/>
</dbReference>
<dbReference type="Gene3D" id="6.10.340.10">
    <property type="match status" value="1"/>
</dbReference>